<reference evidence="4" key="2">
    <citation type="submission" date="2020-04" db="EMBL/GenBank/DDBJ databases">
        <authorList>
            <consortium name="NCBI Genome Project"/>
        </authorList>
    </citation>
    <scope>NUCLEOTIDE SEQUENCE</scope>
    <source>
        <strain evidence="4">CBS 342.82</strain>
    </source>
</reference>
<feature type="signal peptide" evidence="1">
    <location>
        <begin position="1"/>
        <end position="26"/>
    </location>
</feature>
<evidence type="ECO:0000259" key="2">
    <source>
        <dbReference type="SMART" id="SM00672"/>
    </source>
</evidence>
<dbReference type="RefSeq" id="XP_033463119.1">
    <property type="nucleotide sequence ID" value="XM_033602147.1"/>
</dbReference>
<dbReference type="AlphaFoldDB" id="A0A6J3MDY6"/>
<dbReference type="Pfam" id="PF05686">
    <property type="entry name" value="Glyco_transf_90"/>
    <property type="match status" value="1"/>
</dbReference>
<evidence type="ECO:0000313" key="4">
    <source>
        <dbReference type="RefSeq" id="XP_033463119.1"/>
    </source>
</evidence>
<reference evidence="4" key="3">
    <citation type="submission" date="2025-08" db="UniProtKB">
        <authorList>
            <consortium name="RefSeq"/>
        </authorList>
    </citation>
    <scope>IDENTIFICATION</scope>
    <source>
        <strain evidence="4">CBS 342.82</strain>
    </source>
</reference>
<gene>
    <name evidence="4" type="ORF">K489DRAFT_331754</name>
</gene>
<reference evidence="4" key="1">
    <citation type="submission" date="2020-01" db="EMBL/GenBank/DDBJ databases">
        <authorList>
            <consortium name="DOE Joint Genome Institute"/>
            <person name="Haridas S."/>
            <person name="Albert R."/>
            <person name="Binder M."/>
            <person name="Bloem J."/>
            <person name="Labutti K."/>
            <person name="Salamov A."/>
            <person name="Andreopoulos B."/>
            <person name="Baker S.E."/>
            <person name="Barry K."/>
            <person name="Bills G."/>
            <person name="Bluhm B.H."/>
            <person name="Cannon C."/>
            <person name="Castanera R."/>
            <person name="Culley D.E."/>
            <person name="Daum C."/>
            <person name="Ezra D."/>
            <person name="Gonzalez J.B."/>
            <person name="Henrissat B."/>
            <person name="Kuo A."/>
            <person name="Liang C."/>
            <person name="Lipzen A."/>
            <person name="Lutzoni F."/>
            <person name="Magnuson J."/>
            <person name="Mondo S."/>
            <person name="Nolan M."/>
            <person name="Ohm R."/>
            <person name="Pangilinan J."/>
            <person name="Park H.-J."/>
            <person name="Ramirez L."/>
            <person name="Alfaro M."/>
            <person name="Sun H."/>
            <person name="Tritt A."/>
            <person name="Yoshinaga Y."/>
            <person name="Zwiers L.-H."/>
            <person name="Turgeon B.G."/>
            <person name="Goodwin S.B."/>
            <person name="Spatafora J.W."/>
            <person name="Crous P.W."/>
            <person name="Grigoriev I.V."/>
        </authorList>
    </citation>
    <scope>NUCLEOTIDE SEQUENCE</scope>
    <source>
        <strain evidence="4">CBS 342.82</strain>
    </source>
</reference>
<keyword evidence="1" id="KW-0732">Signal</keyword>
<dbReference type="PANTHER" id="PTHR12203:SF107">
    <property type="entry name" value="GLYCOSYL TRANSFERASE CAP10 DOMAIN-CONTAINING PROTEIN"/>
    <property type="match status" value="1"/>
</dbReference>
<accession>A0A6J3MDY6</accession>
<proteinExistence type="predicted"/>
<protein>
    <recommendedName>
        <fullName evidence="2">Glycosyl transferase CAP10 domain-containing protein</fullName>
    </recommendedName>
</protein>
<evidence type="ECO:0000313" key="3">
    <source>
        <dbReference type="Proteomes" id="UP000504637"/>
    </source>
</evidence>
<sequence length="442" mass="50690">MVATTRRVALLAGVLVVIVLFFATSSQHSPVSGFISSSGPRFHESKLSRPDAGSVGNTAWAFDADRDRNDHSLTGEQCDAAFPDLYHEIYRSQAYWQERQGKRKLNDSQWGLEWTTGAGLRVMVYDGQLHVVESRGLNHFLHWEERSKATLANIHRAIVSSREPVPNIEFSIKIDDNIHLEEGTPETTTWCFSRNVSDSSMEQVWLIPDFNFWAYPRVAAAYGDYQREAIRVGEDYDGKIPKLIWRGTQAFNPGIRQALLDTSENQPWSAVAIVKEDSDDEESLRNRIKMPDHCRYKFAVHTEGTTWSGRLKYLLSCHSTVIIHPLTFTTHLYHLLKSSGPKQNYVEAKIDWSDLPEKMEHLLAHDDIAKQIADNSRDVFRDRYMTPAAQTCYWRRLFQVWAEMTPAPDPYVLYQAPDGKSEKGWRGMTYEAYIFHKASIPE</sequence>
<feature type="chain" id="PRO_5027047566" description="Glycosyl transferase CAP10 domain-containing protein" evidence="1">
    <location>
        <begin position="27"/>
        <end position="442"/>
    </location>
</feature>
<evidence type="ECO:0000256" key="1">
    <source>
        <dbReference type="SAM" id="SignalP"/>
    </source>
</evidence>
<dbReference type="InterPro" id="IPR006598">
    <property type="entry name" value="CAP10"/>
</dbReference>
<organism evidence="4">
    <name type="scientific">Dissoconium aciculare CBS 342.82</name>
    <dbReference type="NCBI Taxonomy" id="1314786"/>
    <lineage>
        <taxon>Eukaryota</taxon>
        <taxon>Fungi</taxon>
        <taxon>Dikarya</taxon>
        <taxon>Ascomycota</taxon>
        <taxon>Pezizomycotina</taxon>
        <taxon>Dothideomycetes</taxon>
        <taxon>Dothideomycetidae</taxon>
        <taxon>Mycosphaerellales</taxon>
        <taxon>Dissoconiaceae</taxon>
        <taxon>Dissoconium</taxon>
    </lineage>
</organism>
<dbReference type="InterPro" id="IPR051091">
    <property type="entry name" value="O-Glucosyltr/Glycosyltrsf_90"/>
</dbReference>
<feature type="domain" description="Glycosyl transferase CAP10" evidence="2">
    <location>
        <begin position="164"/>
        <end position="401"/>
    </location>
</feature>
<dbReference type="GeneID" id="54359947"/>
<keyword evidence="3" id="KW-1185">Reference proteome</keyword>
<dbReference type="SMART" id="SM00672">
    <property type="entry name" value="CAP10"/>
    <property type="match status" value="1"/>
</dbReference>
<dbReference type="PANTHER" id="PTHR12203">
    <property type="entry name" value="KDEL LYS-ASP-GLU-LEU CONTAINING - RELATED"/>
    <property type="match status" value="1"/>
</dbReference>
<dbReference type="OrthoDB" id="202415at2759"/>
<dbReference type="Proteomes" id="UP000504637">
    <property type="component" value="Unplaced"/>
</dbReference>
<name>A0A6J3MDY6_9PEZI</name>